<comment type="caution">
    <text evidence="5">The sequence shown here is derived from an EMBL/GenBank/DDBJ whole genome shotgun (WGS) entry which is preliminary data.</text>
</comment>
<feature type="signal peptide" evidence="3">
    <location>
        <begin position="1"/>
        <end position="21"/>
    </location>
</feature>
<dbReference type="EMBL" id="QWGE01000004">
    <property type="protein sequence ID" value="RIJ36937.1"/>
    <property type="molecule type" value="Genomic_DNA"/>
</dbReference>
<dbReference type="InterPro" id="IPR006652">
    <property type="entry name" value="Kelch_1"/>
</dbReference>
<feature type="domain" description="IPT/TIG" evidence="4">
    <location>
        <begin position="216"/>
        <end position="289"/>
    </location>
</feature>
<proteinExistence type="predicted"/>
<dbReference type="CDD" id="cd00603">
    <property type="entry name" value="IPT_PCSR"/>
    <property type="match status" value="1"/>
</dbReference>
<dbReference type="InterPro" id="IPR002909">
    <property type="entry name" value="IPT_dom"/>
</dbReference>
<keyword evidence="1" id="KW-0880">Kelch repeat</keyword>
<evidence type="ECO:0000256" key="3">
    <source>
        <dbReference type="SAM" id="SignalP"/>
    </source>
</evidence>
<reference evidence="6" key="1">
    <citation type="submission" date="2018-08" db="EMBL/GenBank/DDBJ databases">
        <title>Mucilaginibacter sp. MYSH2.</title>
        <authorList>
            <person name="Seo T."/>
        </authorList>
    </citation>
    <scope>NUCLEOTIDE SEQUENCE [LARGE SCALE GENOMIC DNA]</scope>
    <source>
        <strain evidence="6">KIRAN</strain>
    </source>
</reference>
<dbReference type="Proteomes" id="UP000266005">
    <property type="component" value="Unassembled WGS sequence"/>
</dbReference>
<evidence type="ECO:0000256" key="1">
    <source>
        <dbReference type="ARBA" id="ARBA00022441"/>
    </source>
</evidence>
<keyword evidence="2" id="KW-0677">Repeat</keyword>
<dbReference type="SUPFAM" id="SSF81296">
    <property type="entry name" value="E set domains"/>
    <property type="match status" value="2"/>
</dbReference>
<dbReference type="Gene3D" id="2.120.10.80">
    <property type="entry name" value="Kelch-type beta propeller"/>
    <property type="match status" value="1"/>
</dbReference>
<evidence type="ECO:0000256" key="2">
    <source>
        <dbReference type="ARBA" id="ARBA00022737"/>
    </source>
</evidence>
<gene>
    <name evidence="5" type="ORF">D1627_14040</name>
</gene>
<keyword evidence="6" id="KW-1185">Reference proteome</keyword>
<accession>A0A399S506</accession>
<dbReference type="InterPro" id="IPR015915">
    <property type="entry name" value="Kelch-typ_b-propeller"/>
</dbReference>
<dbReference type="InterPro" id="IPR013783">
    <property type="entry name" value="Ig-like_fold"/>
</dbReference>
<name>A0A399S506_9BACT</name>
<dbReference type="Pfam" id="PF01833">
    <property type="entry name" value="TIG"/>
    <property type="match status" value="2"/>
</dbReference>
<dbReference type="PANTHER" id="PTHR24412:SF441">
    <property type="entry name" value="KELCH-LIKE PROTEIN 28"/>
    <property type="match status" value="1"/>
</dbReference>
<dbReference type="SUPFAM" id="SSF117281">
    <property type="entry name" value="Kelch motif"/>
    <property type="match status" value="1"/>
</dbReference>
<dbReference type="RefSeq" id="WP_119432872.1">
    <property type="nucleotide sequence ID" value="NZ_QWGE01000004.1"/>
</dbReference>
<dbReference type="AlphaFoldDB" id="A0A399S506"/>
<evidence type="ECO:0000313" key="6">
    <source>
        <dbReference type="Proteomes" id="UP000266005"/>
    </source>
</evidence>
<evidence type="ECO:0000313" key="5">
    <source>
        <dbReference type="EMBL" id="RIJ36937.1"/>
    </source>
</evidence>
<dbReference type="InterPro" id="IPR014756">
    <property type="entry name" value="Ig_E-set"/>
</dbReference>
<evidence type="ECO:0000259" key="4">
    <source>
        <dbReference type="Pfam" id="PF01833"/>
    </source>
</evidence>
<organism evidence="5 6">
    <name type="scientific">Pontibacter oryzae</name>
    <dbReference type="NCBI Taxonomy" id="2304593"/>
    <lineage>
        <taxon>Bacteria</taxon>
        <taxon>Pseudomonadati</taxon>
        <taxon>Bacteroidota</taxon>
        <taxon>Cytophagia</taxon>
        <taxon>Cytophagales</taxon>
        <taxon>Hymenobacteraceae</taxon>
        <taxon>Pontibacter</taxon>
    </lineage>
</organism>
<feature type="chain" id="PRO_5017285923" description="IPT/TIG domain-containing protein" evidence="3">
    <location>
        <begin position="22"/>
        <end position="575"/>
    </location>
</feature>
<dbReference type="OrthoDB" id="103335at2"/>
<feature type="domain" description="IPT/TIG" evidence="4">
    <location>
        <begin position="132"/>
        <end position="212"/>
    </location>
</feature>
<protein>
    <recommendedName>
        <fullName evidence="4">IPT/TIG domain-containing protein</fullName>
    </recommendedName>
</protein>
<dbReference type="Gene3D" id="2.60.40.10">
    <property type="entry name" value="Immunoglobulins"/>
    <property type="match status" value="2"/>
</dbReference>
<sequence length="575" mass="64662">MKTRLTYYLLYLALFCLYSCAKEEEFPNALEYPYLQMQYANADSTGIRVSAEILHPGKTAATEYGFAYKVVSADQQSEIRIPAPMVNNAFSAVLSERLTKKSTYEIRAYAIVNAKTVYSTLLVATSTIFSPPVITDFFPKEGPDFTEVTISGFNFASDKYNPEVYIGSVRAYLLSATPDKLVIRVPESQTFGSFPIQIKCNGQTTVSEESFKIWGPEITKVSKLDAIPGDTLTIFGKRFSGGRWGPYVTVGGTSYKVLSSSDTKILVEVPFPKPDQFDKPLSISVRAGEKTAFFGSYLYIHSKFSQVTSQPQSFQSWYLPAFEADGKGYFFDRDRVLSYSTATGTWREESKFPGPPRTYPIWNRVGDKAYLIGGTEGIYYYGDVWEYDFRAATWQKKTSPTFSVKQAASFVLNGKIYFTGGTNSQSAYTLFRYDPKTDQFTAHSRVPGYTSYGKAFIRSGKAYVLINNNVIEYNPILDSWETHSQFSQSSTYAFTVGYSEAYLLTQSQNPTLYHYQASTNTWEKAAFYPGCMSDPYNNNDGMAFAGFATDNTLYVGMFKVNSMLSCFNSFYKYTP</sequence>
<keyword evidence="3" id="KW-0732">Signal</keyword>
<dbReference type="Pfam" id="PF01344">
    <property type="entry name" value="Kelch_1"/>
    <property type="match status" value="1"/>
</dbReference>
<dbReference type="PANTHER" id="PTHR24412">
    <property type="entry name" value="KELCH PROTEIN"/>
    <property type="match status" value="1"/>
</dbReference>